<dbReference type="AlphaFoldDB" id="A0A0T9RJ63"/>
<name>A0A0T9RJ63_9GAMM</name>
<dbReference type="EMBL" id="CQAZ01000089">
    <property type="protein sequence ID" value="CNI65486.1"/>
    <property type="molecule type" value="Genomic_DNA"/>
</dbReference>
<sequence>MKKLKEEIIERLKAEQDSGDPESAHSNADDALCDLLINLGYSDVVAEFNKVEKWYA</sequence>
<accession>A0A0T9RJ63</accession>
<reference evidence="2" key="1">
    <citation type="submission" date="2015-03" db="EMBL/GenBank/DDBJ databases">
        <authorList>
            <consortium name="Pathogen Informatics"/>
        </authorList>
    </citation>
    <scope>NUCLEOTIDE SEQUENCE [LARGE SCALE GENOMIC DNA]</scope>
    <source>
        <strain evidence="2">A125KOH2</strain>
    </source>
</reference>
<dbReference type="RefSeq" id="WP_156168724.1">
    <property type="nucleotide sequence ID" value="NZ_CQAZ01000089.1"/>
</dbReference>
<proteinExistence type="predicted"/>
<protein>
    <submittedName>
        <fullName evidence="1">Uncharacterized protein</fullName>
    </submittedName>
</protein>
<organism evidence="1 2">
    <name type="scientific">Yersinia pekkanenii</name>
    <dbReference type="NCBI Taxonomy" id="1288385"/>
    <lineage>
        <taxon>Bacteria</taxon>
        <taxon>Pseudomonadati</taxon>
        <taxon>Pseudomonadota</taxon>
        <taxon>Gammaproteobacteria</taxon>
        <taxon>Enterobacterales</taxon>
        <taxon>Yersiniaceae</taxon>
        <taxon>Yersinia</taxon>
    </lineage>
</organism>
<evidence type="ECO:0000313" key="2">
    <source>
        <dbReference type="Proteomes" id="UP000045840"/>
    </source>
</evidence>
<dbReference type="Proteomes" id="UP000045840">
    <property type="component" value="Unassembled WGS sequence"/>
</dbReference>
<gene>
    <name evidence="1" type="ORF">ERS008529_04606</name>
</gene>
<evidence type="ECO:0000313" key="1">
    <source>
        <dbReference type="EMBL" id="CNI65486.1"/>
    </source>
</evidence>